<name>A0A8S0X589_9FIRM</name>
<dbReference type="AlphaFoldDB" id="A0A8S0X589"/>
<evidence type="ECO:0000313" key="4">
    <source>
        <dbReference type="EMBL" id="CEJ08871.1"/>
    </source>
</evidence>
<dbReference type="InterPro" id="IPR002869">
    <property type="entry name" value="Pyrv_flavodox_OxRed_cen"/>
</dbReference>
<keyword evidence="3" id="KW-0670">Pyruvate</keyword>
<sequence>MSGEQVLLSGTGGQGLILAAIMLAEAAVLAGHNVVQSQSYGPEARGGASKAEVIISDEKIYYPKVQTPGLVLAMSQEAYRKYGLNLDEAAILVVDSTYVLEVKPRQKNFYALPITRLTRSELGGEQSANVMALGVVAALGNLLTREQVTQAVLNRAPKGTAKRNLKALEIGWQLGREAELPAGNRNAG</sequence>
<feature type="domain" description="Pyruvate/ketoisovalerate oxidoreductase catalytic" evidence="2">
    <location>
        <begin position="12"/>
        <end position="171"/>
    </location>
</feature>
<protein>
    <submittedName>
        <fullName evidence="4">2-oxoacid:ferredoxin oxidoreductase, gamma subunit</fullName>
    </submittedName>
    <submittedName>
        <fullName evidence="3">Pyruvate-flavodoxin oxidoreductase, central domain protein</fullName>
        <ecNumber evidence="3">1.-.-.-</ecNumber>
        <ecNumber evidence="3">1.2.-.-</ecNumber>
    </submittedName>
</protein>
<dbReference type="EC" id="1.-.-.-" evidence="3"/>
<evidence type="ECO:0000313" key="3">
    <source>
        <dbReference type="EMBL" id="CAA7601440.1"/>
    </source>
</evidence>
<dbReference type="RefSeq" id="WP_240984967.1">
    <property type="nucleotide sequence ID" value="NZ_CDGJ01000096.1"/>
</dbReference>
<dbReference type="Pfam" id="PF01558">
    <property type="entry name" value="POR"/>
    <property type="match status" value="1"/>
</dbReference>
<evidence type="ECO:0000259" key="2">
    <source>
        <dbReference type="Pfam" id="PF01558"/>
    </source>
</evidence>
<dbReference type="GO" id="GO:0016903">
    <property type="term" value="F:oxidoreductase activity, acting on the aldehyde or oxo group of donors"/>
    <property type="evidence" value="ECO:0007669"/>
    <property type="project" value="InterPro"/>
</dbReference>
<dbReference type="PANTHER" id="PTHR42730">
    <property type="entry name" value="2-OXOGLUTARATE SYNTHASE SUBUNIT KORC"/>
    <property type="match status" value="1"/>
</dbReference>
<evidence type="ECO:0000313" key="5">
    <source>
        <dbReference type="Proteomes" id="UP001071230"/>
    </source>
</evidence>
<dbReference type="EMBL" id="LR746496">
    <property type="protein sequence ID" value="CAA7601440.1"/>
    <property type="molecule type" value="Genomic_DNA"/>
</dbReference>
<dbReference type="EMBL" id="CDGJ01000096">
    <property type="protein sequence ID" value="CEJ08871.1"/>
    <property type="molecule type" value="Genomic_DNA"/>
</dbReference>
<reference evidence="4" key="1">
    <citation type="submission" date="2014-11" db="EMBL/GenBank/DDBJ databases">
        <authorList>
            <person name="Hornung B.V."/>
        </authorList>
    </citation>
    <scope>NUCLEOTIDE SEQUENCE</scope>
    <source>
        <strain evidence="4">INE</strain>
    </source>
</reference>
<dbReference type="Gene3D" id="3.40.920.10">
    <property type="entry name" value="Pyruvate-ferredoxin oxidoreductase, PFOR, domain III"/>
    <property type="match status" value="1"/>
</dbReference>
<reference evidence="3" key="2">
    <citation type="submission" date="2020-01" db="EMBL/GenBank/DDBJ databases">
        <authorList>
            <person name="Hornung B."/>
        </authorList>
    </citation>
    <scope>NUCLEOTIDE SEQUENCE</scope>
    <source>
        <strain evidence="3">PacBioINE</strain>
    </source>
</reference>
<dbReference type="EC" id="1.2.-.-" evidence="3"/>
<keyword evidence="5" id="KW-1185">Reference proteome</keyword>
<accession>A0A8S0X589</accession>
<organism evidence="3">
    <name type="scientific">Acididesulfobacillus acetoxydans</name>
    <dbReference type="NCBI Taxonomy" id="1561005"/>
    <lineage>
        <taxon>Bacteria</taxon>
        <taxon>Bacillati</taxon>
        <taxon>Bacillota</taxon>
        <taxon>Clostridia</taxon>
        <taxon>Eubacteriales</taxon>
        <taxon>Peptococcaceae</taxon>
        <taxon>Acididesulfobacillus</taxon>
    </lineage>
</organism>
<keyword evidence="1 3" id="KW-0560">Oxidoreductase</keyword>
<dbReference type="Proteomes" id="UP000836597">
    <property type="component" value="Chromosome"/>
</dbReference>
<dbReference type="PANTHER" id="PTHR42730:SF1">
    <property type="entry name" value="2-OXOGLUTARATE SYNTHASE SUBUNIT KORC"/>
    <property type="match status" value="1"/>
</dbReference>
<proteinExistence type="predicted"/>
<dbReference type="Proteomes" id="UP001071230">
    <property type="component" value="Unassembled WGS sequence"/>
</dbReference>
<gene>
    <name evidence="3" type="ORF">DEACI_2107</name>
    <name evidence="4" type="ORF">DEACI_3353</name>
</gene>
<dbReference type="KEGG" id="aacx:DEACI_2107"/>
<dbReference type="InterPro" id="IPR052554">
    <property type="entry name" value="2-oxoglutarate_synth_KorC"/>
</dbReference>
<evidence type="ECO:0000256" key="1">
    <source>
        <dbReference type="ARBA" id="ARBA00023002"/>
    </source>
</evidence>
<dbReference type="InterPro" id="IPR019752">
    <property type="entry name" value="Pyrv/ketoisovalerate_OxRed_cat"/>
</dbReference>
<dbReference type="SUPFAM" id="SSF53323">
    <property type="entry name" value="Pyruvate-ferredoxin oxidoreductase, PFOR, domain III"/>
    <property type="match status" value="1"/>
</dbReference>